<organism evidence="2 3">
    <name type="scientific">Flaviaesturariibacter amylovorans</name>
    <dbReference type="NCBI Taxonomy" id="1084520"/>
    <lineage>
        <taxon>Bacteria</taxon>
        <taxon>Pseudomonadati</taxon>
        <taxon>Bacteroidota</taxon>
        <taxon>Chitinophagia</taxon>
        <taxon>Chitinophagales</taxon>
        <taxon>Chitinophagaceae</taxon>
        <taxon>Flaviaestuariibacter</taxon>
    </lineage>
</organism>
<name>A0ABP8HG40_9BACT</name>
<dbReference type="SUPFAM" id="SSF53474">
    <property type="entry name" value="alpha/beta-Hydrolases"/>
    <property type="match status" value="1"/>
</dbReference>
<dbReference type="RefSeq" id="WP_345257155.1">
    <property type="nucleotide sequence ID" value="NZ_BAABGY010000011.1"/>
</dbReference>
<proteinExistence type="predicted"/>
<keyword evidence="3" id="KW-1185">Reference proteome</keyword>
<reference evidence="3" key="1">
    <citation type="journal article" date="2019" name="Int. J. Syst. Evol. Microbiol.">
        <title>The Global Catalogue of Microorganisms (GCM) 10K type strain sequencing project: providing services to taxonomists for standard genome sequencing and annotation.</title>
        <authorList>
            <consortium name="The Broad Institute Genomics Platform"/>
            <consortium name="The Broad Institute Genome Sequencing Center for Infectious Disease"/>
            <person name="Wu L."/>
            <person name="Ma J."/>
        </authorList>
    </citation>
    <scope>NUCLEOTIDE SEQUENCE [LARGE SCALE GENOMIC DNA]</scope>
    <source>
        <strain evidence="3">JCM 17919</strain>
    </source>
</reference>
<accession>A0ABP8HG40</accession>
<evidence type="ECO:0000313" key="2">
    <source>
        <dbReference type="EMBL" id="GAA4338835.1"/>
    </source>
</evidence>
<sequence>MRTLLRCLLLVLLAPAASAQNTEKVVFDPADSTDGYYLAVRPRSGTVRGVLALAVSFTAPESVLPETKLHNVASANDLLTVYFSLKQKPYADSVTVQRIDAILRDAARRFGADGRSFVLAGHDYAGPAVLRYTGLAAERPALLRPQGVFTVDSPVDLFGLWRWIDRQVRNGGPGAGDARYLTELMTAEHGTPSDRPAQWAALTPFRTAVDSTGNERALQKTPLRLYYDDDITWQLQERGNSLFDTHLPDATELLRRLRAGGNRDAELVTAKTAAHNSRGLRSANALSIVDEVDCIHWIKNLLGIFDPHTWKAPFFFAAPAGWGTERFALPASFAPDLPLKGVEDIRFAPGFASPKSGQYWAYTYLWWLEGAPAVDAARLQQYFKAYYDGLVAVNMRDKTLPADKMIATTVTIKKTKTVPGEPEAYEGSVRLLDYQSLEPVTLRLTVQVQPCTAQGRTALLVAAAPHAFGDPTWKELRRIGAAFSCTQ</sequence>
<evidence type="ECO:0000256" key="1">
    <source>
        <dbReference type="SAM" id="SignalP"/>
    </source>
</evidence>
<dbReference type="Proteomes" id="UP001501725">
    <property type="component" value="Unassembled WGS sequence"/>
</dbReference>
<feature type="signal peptide" evidence="1">
    <location>
        <begin position="1"/>
        <end position="19"/>
    </location>
</feature>
<dbReference type="EMBL" id="BAABGY010000011">
    <property type="protein sequence ID" value="GAA4338835.1"/>
    <property type="molecule type" value="Genomic_DNA"/>
</dbReference>
<dbReference type="InterPro" id="IPR029058">
    <property type="entry name" value="AB_hydrolase_fold"/>
</dbReference>
<evidence type="ECO:0000313" key="3">
    <source>
        <dbReference type="Proteomes" id="UP001501725"/>
    </source>
</evidence>
<feature type="chain" id="PRO_5046420387" evidence="1">
    <location>
        <begin position="20"/>
        <end position="487"/>
    </location>
</feature>
<gene>
    <name evidence="2" type="ORF">GCM10023184_35520</name>
</gene>
<protein>
    <submittedName>
        <fullName evidence="2">Uncharacterized protein</fullName>
    </submittedName>
</protein>
<keyword evidence="1" id="KW-0732">Signal</keyword>
<comment type="caution">
    <text evidence="2">The sequence shown here is derived from an EMBL/GenBank/DDBJ whole genome shotgun (WGS) entry which is preliminary data.</text>
</comment>